<accession>A0AAV7IS24</accession>
<keyword evidence="2" id="KW-1185">Reference proteome</keyword>
<dbReference type="AlphaFoldDB" id="A0AAV7IS24"/>
<evidence type="ECO:0000313" key="2">
    <source>
        <dbReference type="Proteomes" id="UP000826195"/>
    </source>
</evidence>
<protein>
    <submittedName>
        <fullName evidence="1">Uncharacterized protein</fullName>
    </submittedName>
</protein>
<evidence type="ECO:0000313" key="1">
    <source>
        <dbReference type="EMBL" id="KAH0567573.1"/>
    </source>
</evidence>
<sequence length="97" mass="11153">MRLVGKRQTTKAAGKVFQRLDDDIESLYINHEQQRRRPKLLSELSIQVHVKTQNTQVKSKNSLLFSCSSGCLEHAGLVPDTETWEIVSRIGRERVYV</sequence>
<organism evidence="1 2">
    <name type="scientific">Cotesia glomerata</name>
    <name type="common">Lepidopteran parasitic wasp</name>
    <name type="synonym">Apanteles glomeratus</name>
    <dbReference type="NCBI Taxonomy" id="32391"/>
    <lineage>
        <taxon>Eukaryota</taxon>
        <taxon>Metazoa</taxon>
        <taxon>Ecdysozoa</taxon>
        <taxon>Arthropoda</taxon>
        <taxon>Hexapoda</taxon>
        <taxon>Insecta</taxon>
        <taxon>Pterygota</taxon>
        <taxon>Neoptera</taxon>
        <taxon>Endopterygota</taxon>
        <taxon>Hymenoptera</taxon>
        <taxon>Apocrita</taxon>
        <taxon>Ichneumonoidea</taxon>
        <taxon>Braconidae</taxon>
        <taxon>Microgastrinae</taxon>
        <taxon>Cotesia</taxon>
    </lineage>
</organism>
<dbReference type="Proteomes" id="UP000826195">
    <property type="component" value="Unassembled WGS sequence"/>
</dbReference>
<proteinExistence type="predicted"/>
<reference evidence="1 2" key="1">
    <citation type="journal article" date="2021" name="J. Hered.">
        <title>A chromosome-level genome assembly of the parasitoid wasp, Cotesia glomerata (Hymenoptera: Braconidae).</title>
        <authorList>
            <person name="Pinto B.J."/>
            <person name="Weis J.J."/>
            <person name="Gamble T."/>
            <person name="Ode P.J."/>
            <person name="Paul R."/>
            <person name="Zaspel J.M."/>
        </authorList>
    </citation>
    <scope>NUCLEOTIDE SEQUENCE [LARGE SCALE GENOMIC DNA]</scope>
    <source>
        <strain evidence="1">CgM1</strain>
    </source>
</reference>
<gene>
    <name evidence="1" type="ORF">KQX54_010771</name>
</gene>
<name>A0AAV7IS24_COTGL</name>
<comment type="caution">
    <text evidence="1">The sequence shown here is derived from an EMBL/GenBank/DDBJ whole genome shotgun (WGS) entry which is preliminary data.</text>
</comment>
<dbReference type="EMBL" id="JAHXZJ010000001">
    <property type="protein sequence ID" value="KAH0567573.1"/>
    <property type="molecule type" value="Genomic_DNA"/>
</dbReference>